<evidence type="ECO:0000313" key="2">
    <source>
        <dbReference type="EMBL" id="SDH62010.1"/>
    </source>
</evidence>
<evidence type="ECO:0000256" key="1">
    <source>
        <dbReference type="SAM" id="Phobius"/>
    </source>
</evidence>
<feature type="transmembrane region" description="Helical" evidence="1">
    <location>
        <begin position="42"/>
        <end position="65"/>
    </location>
</feature>
<accession>A0A1G8DX22</accession>
<feature type="transmembrane region" description="Helical" evidence="1">
    <location>
        <begin position="18"/>
        <end position="36"/>
    </location>
</feature>
<dbReference type="Proteomes" id="UP000182894">
    <property type="component" value="Unassembled WGS sequence"/>
</dbReference>
<name>A0A1G8DX22_9PSED</name>
<protein>
    <recommendedName>
        <fullName evidence="4">Transmembrane sensor/regulator PpyR</fullName>
    </recommendedName>
</protein>
<dbReference type="EMBL" id="FNCO01000007">
    <property type="protein sequence ID" value="SDH62010.1"/>
    <property type="molecule type" value="Genomic_DNA"/>
</dbReference>
<evidence type="ECO:0000313" key="3">
    <source>
        <dbReference type="Proteomes" id="UP000182894"/>
    </source>
</evidence>
<keyword evidence="1" id="KW-0812">Transmembrane</keyword>
<keyword evidence="1" id="KW-1133">Transmembrane helix</keyword>
<keyword evidence="1" id="KW-0472">Membrane</keyword>
<evidence type="ECO:0008006" key="4">
    <source>
        <dbReference type="Google" id="ProtNLM"/>
    </source>
</evidence>
<reference evidence="3" key="1">
    <citation type="submission" date="2016-10" db="EMBL/GenBank/DDBJ databases">
        <authorList>
            <person name="Varghese N."/>
            <person name="Submissions S."/>
        </authorList>
    </citation>
    <scope>NUCLEOTIDE SEQUENCE [LARGE SCALE GENOMIC DNA]</scope>
    <source>
        <strain evidence="3">ATCC 700689</strain>
    </source>
</reference>
<sequence length="89" mass="9903">MFDFFLQPANVLRLSSRVLLVGLAMLLTGIVGAYLLDLQLNLFALVSLHAMTIIGPTLIKIGYVMRLLSQHNLRKVRAQPAYSHKLVAN</sequence>
<organism evidence="2 3">
    <name type="scientific">Pseudomonas abietaniphila</name>
    <dbReference type="NCBI Taxonomy" id="89065"/>
    <lineage>
        <taxon>Bacteria</taxon>
        <taxon>Pseudomonadati</taxon>
        <taxon>Pseudomonadota</taxon>
        <taxon>Gammaproteobacteria</taxon>
        <taxon>Pseudomonadales</taxon>
        <taxon>Pseudomonadaceae</taxon>
        <taxon>Pseudomonas</taxon>
    </lineage>
</organism>
<dbReference type="AlphaFoldDB" id="A0A1G8DX22"/>
<dbReference type="RefSeq" id="WP_074753328.1">
    <property type="nucleotide sequence ID" value="NZ_FNCO01000007.1"/>
</dbReference>
<dbReference type="OrthoDB" id="6905559at2"/>
<gene>
    <name evidence="2" type="ORF">SAMN05216605_107169</name>
</gene>
<proteinExistence type="predicted"/>
<dbReference type="STRING" id="89065.SAMN05216605_107169"/>
<keyword evidence="3" id="KW-1185">Reference proteome</keyword>